<evidence type="ECO:0000256" key="4">
    <source>
        <dbReference type="ARBA" id="ARBA00022643"/>
    </source>
</evidence>
<dbReference type="Pfam" id="PF00667">
    <property type="entry name" value="FAD_binding_1"/>
    <property type="match status" value="1"/>
</dbReference>
<dbReference type="InterPro" id="IPR017927">
    <property type="entry name" value="FAD-bd_FR_type"/>
</dbReference>
<dbReference type="InterPro" id="IPR017938">
    <property type="entry name" value="Riboflavin_synthase-like_b-brl"/>
</dbReference>
<evidence type="ECO:0000256" key="5">
    <source>
        <dbReference type="ARBA" id="ARBA00022827"/>
    </source>
</evidence>
<gene>
    <name evidence="13" type="primary">Aste57867_22612</name>
    <name evidence="12" type="ORF">As57867_022542</name>
    <name evidence="13" type="ORF">ASTE57867_22612</name>
</gene>
<dbReference type="Gene3D" id="3.40.50.360">
    <property type="match status" value="1"/>
</dbReference>
<comment type="cofactor">
    <cofactor evidence="2">
        <name>FAD</name>
        <dbReference type="ChEBI" id="CHEBI:57692"/>
    </cofactor>
</comment>
<evidence type="ECO:0000256" key="3">
    <source>
        <dbReference type="ARBA" id="ARBA00022630"/>
    </source>
</evidence>
<dbReference type="InterPro" id="IPR023173">
    <property type="entry name" value="NADPH_Cyt_P450_Rdtase_alpha"/>
</dbReference>
<sequence>MGNKFSRIKTKRPSATKPLTSALSSTNAKSTATPSVTILYGSQSGTSEGFAKSLAAMGDAQGYFAVSVVNLRAFKPETLPTLSYVIFVVATYGDGGPPDSARAFHKYIKGSHAKSMKHVKFTVFGLGNKNYEHYNAMGRLVDKQMDKLGGYRVFPYGEGNDRACIEDDFNTWHEGGLWGTLKSHAVGPVAAVATAAAAALPSPTSVSPAPHTTTPPRLTYDVVPATLAPSPPRVYTDETIDPSNDHFFHHTTARLVSARELRQATTSGSTLHLDFALDDPTTTTYATADNLAVLPQNDPTLVARVVAALAYDPACVVDVQPLTATTPPVRAPFPTPATIDTILTQYVDLNTAPRKRALVALAHYAAAATDQARLLYLASPDGKFEYEAWIKDACRTYGDVVEAFPSLRVPLAALLHIVPSLQPRFYTISSSPHVHPTHLHVTLGVVAVQSLPNGRRFMGVASNYLTRLANKAGAPDATIRLRIRTSAFKLPMSSATPIIMVGPGTGIAPMRAFLQERQHQRQTLGEAAVGPTWLFFGCRRQTDDYIYQDELAAYEADGTLSQLHVAFSRDTAQKVYVQHLIKQQGAALWALLAAGAHVYVCGATCVGLDVLKAFQDLVQAHGDKSVGDAAIYVEEMQASARYVQELWSSS</sequence>
<dbReference type="SUPFAM" id="SSF52343">
    <property type="entry name" value="Ferredoxin reductase-like, C-terminal NADP-linked domain"/>
    <property type="match status" value="1"/>
</dbReference>
<protein>
    <recommendedName>
        <fullName evidence="8">NADPH--hemoprotein reductase</fullName>
        <ecNumber evidence="8">1.6.2.4</ecNumber>
    </recommendedName>
</protein>
<dbReference type="PRINTS" id="PR00369">
    <property type="entry name" value="FLAVODOXIN"/>
</dbReference>
<dbReference type="EC" id="1.6.2.4" evidence="8"/>
<evidence type="ECO:0000313" key="14">
    <source>
        <dbReference type="Proteomes" id="UP000332933"/>
    </source>
</evidence>
<comment type="cofactor">
    <cofactor evidence="1">
        <name>FMN</name>
        <dbReference type="ChEBI" id="CHEBI:58210"/>
    </cofactor>
</comment>
<evidence type="ECO:0000256" key="7">
    <source>
        <dbReference type="ARBA" id="ARBA00023002"/>
    </source>
</evidence>
<dbReference type="AlphaFoldDB" id="A0A485LLS6"/>
<dbReference type="OrthoDB" id="1856718at2759"/>
<feature type="compositionally biased region" description="Polar residues" evidence="9">
    <location>
        <begin position="17"/>
        <end position="26"/>
    </location>
</feature>
<dbReference type="Gene3D" id="1.20.990.10">
    <property type="entry name" value="NADPH-cytochrome p450 Reductase, Chain A, domain 3"/>
    <property type="match status" value="1"/>
</dbReference>
<dbReference type="PROSITE" id="PS51384">
    <property type="entry name" value="FAD_FR"/>
    <property type="match status" value="1"/>
</dbReference>
<keyword evidence="14" id="KW-1185">Reference proteome</keyword>
<dbReference type="GO" id="GO:0050660">
    <property type="term" value="F:flavin adenine dinucleotide binding"/>
    <property type="evidence" value="ECO:0007669"/>
    <property type="project" value="TreeGrafter"/>
</dbReference>
<evidence type="ECO:0000256" key="2">
    <source>
        <dbReference type="ARBA" id="ARBA00001974"/>
    </source>
</evidence>
<dbReference type="PROSITE" id="PS50902">
    <property type="entry name" value="FLAVODOXIN_LIKE"/>
    <property type="match status" value="1"/>
</dbReference>
<dbReference type="EMBL" id="VJMH01007098">
    <property type="protein sequence ID" value="KAF0685520.1"/>
    <property type="molecule type" value="Genomic_DNA"/>
</dbReference>
<dbReference type="GO" id="GO:0003958">
    <property type="term" value="F:NADPH-hemoprotein reductase activity"/>
    <property type="evidence" value="ECO:0007669"/>
    <property type="project" value="UniProtKB-EC"/>
</dbReference>
<keyword evidence="3" id="KW-0285">Flavoprotein</keyword>
<dbReference type="SUPFAM" id="SSF52218">
    <property type="entry name" value="Flavoproteins"/>
    <property type="match status" value="1"/>
</dbReference>
<evidence type="ECO:0000313" key="13">
    <source>
        <dbReference type="EMBL" id="VFT99269.1"/>
    </source>
</evidence>
<dbReference type="SUPFAM" id="SSF63380">
    <property type="entry name" value="Riboflavin synthase domain-like"/>
    <property type="match status" value="1"/>
</dbReference>
<dbReference type="InterPro" id="IPR008254">
    <property type="entry name" value="Flavodoxin/NO_synth"/>
</dbReference>
<name>A0A485LLS6_9STRA</name>
<keyword evidence="6" id="KW-0521">NADP</keyword>
<evidence type="ECO:0000259" key="10">
    <source>
        <dbReference type="PROSITE" id="PS50902"/>
    </source>
</evidence>
<dbReference type="GO" id="GO:0005829">
    <property type="term" value="C:cytosol"/>
    <property type="evidence" value="ECO:0007669"/>
    <property type="project" value="TreeGrafter"/>
</dbReference>
<dbReference type="InterPro" id="IPR003097">
    <property type="entry name" value="CysJ-like_FAD-binding"/>
</dbReference>
<evidence type="ECO:0000256" key="1">
    <source>
        <dbReference type="ARBA" id="ARBA00001917"/>
    </source>
</evidence>
<keyword evidence="4" id="KW-0288">FMN</keyword>
<dbReference type="Gene3D" id="3.40.50.80">
    <property type="entry name" value="Nucleotide-binding domain of ferredoxin-NADP reductase (FNR) module"/>
    <property type="match status" value="1"/>
</dbReference>
<dbReference type="Gene3D" id="2.40.30.10">
    <property type="entry name" value="Translation factors"/>
    <property type="match status" value="1"/>
</dbReference>
<feature type="domain" description="Flavodoxin-like" evidence="10">
    <location>
        <begin position="36"/>
        <end position="177"/>
    </location>
</feature>
<dbReference type="PANTHER" id="PTHR19384">
    <property type="entry name" value="NITRIC OXIDE SYNTHASE-RELATED"/>
    <property type="match status" value="1"/>
</dbReference>
<dbReference type="PRINTS" id="PR00371">
    <property type="entry name" value="FPNCR"/>
</dbReference>
<dbReference type="FunFam" id="3.40.50.80:FF:000001">
    <property type="entry name" value="NADPH--cytochrome P450 reductase 1"/>
    <property type="match status" value="1"/>
</dbReference>
<organism evidence="13 14">
    <name type="scientific">Aphanomyces stellatus</name>
    <dbReference type="NCBI Taxonomy" id="120398"/>
    <lineage>
        <taxon>Eukaryota</taxon>
        <taxon>Sar</taxon>
        <taxon>Stramenopiles</taxon>
        <taxon>Oomycota</taxon>
        <taxon>Saprolegniomycetes</taxon>
        <taxon>Saprolegniales</taxon>
        <taxon>Verrucalvaceae</taxon>
        <taxon>Aphanomyces</taxon>
    </lineage>
</organism>
<dbReference type="PANTHER" id="PTHR19384:SF17">
    <property type="entry name" value="NADPH--CYTOCHROME P450 REDUCTASE"/>
    <property type="match status" value="1"/>
</dbReference>
<dbReference type="InterPro" id="IPR001433">
    <property type="entry name" value="OxRdtase_FAD/NAD-bd"/>
</dbReference>
<reference evidence="12" key="2">
    <citation type="submission" date="2019-06" db="EMBL/GenBank/DDBJ databases">
        <title>Genomics analysis of Aphanomyces spp. identifies a new class of oomycete effector associated with host adaptation.</title>
        <authorList>
            <person name="Gaulin E."/>
        </authorList>
    </citation>
    <scope>NUCLEOTIDE SEQUENCE</scope>
    <source>
        <strain evidence="12">CBS 578.67</strain>
    </source>
</reference>
<evidence type="ECO:0000256" key="6">
    <source>
        <dbReference type="ARBA" id="ARBA00022857"/>
    </source>
</evidence>
<dbReference type="InterPro" id="IPR001094">
    <property type="entry name" value="Flavdoxin-like"/>
</dbReference>
<feature type="region of interest" description="Disordered" evidence="9">
    <location>
        <begin position="1"/>
        <end position="26"/>
    </location>
</feature>
<dbReference type="Proteomes" id="UP000332933">
    <property type="component" value="Unassembled WGS sequence"/>
</dbReference>
<dbReference type="GO" id="GO:0010181">
    <property type="term" value="F:FMN binding"/>
    <property type="evidence" value="ECO:0007669"/>
    <property type="project" value="InterPro"/>
</dbReference>
<keyword evidence="5" id="KW-0274">FAD</keyword>
<feature type="compositionally biased region" description="Basic residues" evidence="9">
    <location>
        <begin position="1"/>
        <end position="14"/>
    </location>
</feature>
<evidence type="ECO:0000313" key="12">
    <source>
        <dbReference type="EMBL" id="KAF0685520.1"/>
    </source>
</evidence>
<evidence type="ECO:0000259" key="11">
    <source>
        <dbReference type="PROSITE" id="PS51384"/>
    </source>
</evidence>
<dbReference type="InterPro" id="IPR029039">
    <property type="entry name" value="Flavoprotein-like_sf"/>
</dbReference>
<evidence type="ECO:0000256" key="8">
    <source>
        <dbReference type="ARBA" id="ARBA00023797"/>
    </source>
</evidence>
<accession>A0A485LLS6</accession>
<evidence type="ECO:0000256" key="9">
    <source>
        <dbReference type="SAM" id="MobiDB-lite"/>
    </source>
</evidence>
<dbReference type="InterPro" id="IPR001709">
    <property type="entry name" value="Flavoprot_Pyr_Nucl_cyt_Rdtase"/>
</dbReference>
<proteinExistence type="predicted"/>
<keyword evidence="7" id="KW-0560">Oxidoreductase</keyword>
<feature type="domain" description="FAD-binding FR-type" evidence="11">
    <location>
        <begin position="248"/>
        <end position="491"/>
    </location>
</feature>
<dbReference type="InterPro" id="IPR039261">
    <property type="entry name" value="FNR_nucleotide-bd"/>
</dbReference>
<dbReference type="Pfam" id="PF00258">
    <property type="entry name" value="Flavodoxin_1"/>
    <property type="match status" value="1"/>
</dbReference>
<dbReference type="EMBL" id="CAADRA010007124">
    <property type="protein sequence ID" value="VFT99269.1"/>
    <property type="molecule type" value="Genomic_DNA"/>
</dbReference>
<reference evidence="13 14" key="1">
    <citation type="submission" date="2019-03" db="EMBL/GenBank/DDBJ databases">
        <authorList>
            <person name="Gaulin E."/>
            <person name="Dumas B."/>
        </authorList>
    </citation>
    <scope>NUCLEOTIDE SEQUENCE [LARGE SCALE GENOMIC DNA]</scope>
    <source>
        <strain evidence="13">CBS 568.67</strain>
    </source>
</reference>
<dbReference type="Pfam" id="PF00175">
    <property type="entry name" value="NAD_binding_1"/>
    <property type="match status" value="1"/>
</dbReference>